<dbReference type="PRINTS" id="PR00397">
    <property type="entry name" value="SIROHAEM"/>
</dbReference>
<evidence type="ECO:0000256" key="7">
    <source>
        <dbReference type="ARBA" id="ARBA00022857"/>
    </source>
</evidence>
<dbReference type="GO" id="GO:0004783">
    <property type="term" value="F:sulfite reductase (NADPH) activity"/>
    <property type="evidence" value="ECO:0007669"/>
    <property type="project" value="UniProtKB-UniRule"/>
</dbReference>
<dbReference type="FunFam" id="3.30.413.10:FF:000003">
    <property type="entry name" value="Sulfite reductase [NADPH] hemoprotein beta-component"/>
    <property type="match status" value="1"/>
</dbReference>
<keyword evidence="10 15" id="KW-0411">Iron-sulfur</keyword>
<dbReference type="InterPro" id="IPR045169">
    <property type="entry name" value="NO2/SO3_Rdtase_4Fe4S_prot"/>
</dbReference>
<dbReference type="EMBL" id="CCXZ01000173">
    <property type="protein sequence ID" value="CEG18037.1"/>
    <property type="molecule type" value="Genomic_DNA"/>
</dbReference>
<feature type="binding site" evidence="15">
    <location>
        <position position="492"/>
    </location>
    <ligand>
        <name>[4Fe-4S] cluster</name>
        <dbReference type="ChEBI" id="CHEBI:49883"/>
    </ligand>
</feature>
<evidence type="ECO:0000259" key="17">
    <source>
        <dbReference type="Pfam" id="PF03460"/>
    </source>
</evidence>
<dbReference type="PANTHER" id="PTHR11493:SF47">
    <property type="entry name" value="SULFITE REDUCTASE [NADPH] SUBUNIT BETA"/>
    <property type="match status" value="1"/>
</dbReference>
<dbReference type="GO" id="GO:0050661">
    <property type="term" value="F:NADP binding"/>
    <property type="evidence" value="ECO:0007669"/>
    <property type="project" value="InterPro"/>
</dbReference>
<dbReference type="GO" id="GO:0019344">
    <property type="term" value="P:cysteine biosynthetic process"/>
    <property type="evidence" value="ECO:0007669"/>
    <property type="project" value="UniProtKB-KW"/>
</dbReference>
<dbReference type="GO" id="GO:0046872">
    <property type="term" value="F:metal ion binding"/>
    <property type="evidence" value="ECO:0007669"/>
    <property type="project" value="UniProtKB-KW"/>
</dbReference>
<dbReference type="AlphaFoldDB" id="A0A0U5FL24"/>
<dbReference type="Pfam" id="PF01077">
    <property type="entry name" value="NIR_SIR"/>
    <property type="match status" value="1"/>
</dbReference>
<evidence type="ECO:0000256" key="10">
    <source>
        <dbReference type="ARBA" id="ARBA00023014"/>
    </source>
</evidence>
<comment type="catalytic activity">
    <reaction evidence="12 15">
        <text>hydrogen sulfide + 3 NADP(+) + 3 H2O = sulfite + 3 NADPH + 4 H(+)</text>
        <dbReference type="Rhea" id="RHEA:13801"/>
        <dbReference type="ChEBI" id="CHEBI:15377"/>
        <dbReference type="ChEBI" id="CHEBI:15378"/>
        <dbReference type="ChEBI" id="CHEBI:17359"/>
        <dbReference type="ChEBI" id="CHEBI:29919"/>
        <dbReference type="ChEBI" id="CHEBI:57783"/>
        <dbReference type="ChEBI" id="CHEBI:58349"/>
        <dbReference type="EC" id="1.8.1.2"/>
    </reaction>
</comment>
<keyword evidence="6 15" id="KW-0479">Metal-binding</keyword>
<comment type="cofactor">
    <cofactor evidence="15">
        <name>siroheme</name>
        <dbReference type="ChEBI" id="CHEBI:60052"/>
    </cofactor>
    <text evidence="15">Binds 1 siroheme per subunit.</text>
</comment>
<dbReference type="NCBIfam" id="TIGR02041">
    <property type="entry name" value="CysI"/>
    <property type="match status" value="1"/>
</dbReference>
<evidence type="ECO:0000256" key="6">
    <source>
        <dbReference type="ARBA" id="ARBA00022723"/>
    </source>
</evidence>
<dbReference type="GO" id="GO:0050311">
    <property type="term" value="F:sulfite reductase (ferredoxin) activity"/>
    <property type="evidence" value="ECO:0007669"/>
    <property type="project" value="TreeGrafter"/>
</dbReference>
<evidence type="ECO:0000256" key="11">
    <source>
        <dbReference type="ARBA" id="ARBA00023192"/>
    </source>
</evidence>
<evidence type="ECO:0000256" key="15">
    <source>
        <dbReference type="HAMAP-Rule" id="MF_01540"/>
    </source>
</evidence>
<dbReference type="UniPathway" id="UPA00140">
    <property type="reaction ID" value="UER00207"/>
</dbReference>
<keyword evidence="11 15" id="KW-0198">Cysteine biosynthesis</keyword>
<gene>
    <name evidence="15 18" type="primary">cysI</name>
    <name evidence="18" type="ORF">XAC3562_760012</name>
</gene>
<comment type="cofactor">
    <cofactor evidence="15">
        <name>[4Fe-4S] cluster</name>
        <dbReference type="ChEBI" id="CHEBI:49883"/>
    </cofactor>
    <text evidence="15">Binds 1 [4Fe-4S] cluster per subunit.</text>
</comment>
<dbReference type="Gene3D" id="3.30.413.10">
    <property type="entry name" value="Sulfite Reductase Hemoprotein, domain 1"/>
    <property type="match status" value="2"/>
</dbReference>
<dbReference type="NCBIfam" id="NF010029">
    <property type="entry name" value="PRK13504.1"/>
    <property type="match status" value="1"/>
</dbReference>
<evidence type="ECO:0000256" key="13">
    <source>
        <dbReference type="ARBA" id="ARBA00057160"/>
    </source>
</evidence>
<comment type="subunit">
    <text evidence="14 15">Alpha(8)-beta(8). The alpha component is a flavoprotein, the beta component is a hemoprotein.</text>
</comment>
<comment type="function">
    <text evidence="13 15">Component of the sulfite reductase complex that catalyzes the 6-electron reduction of sulfite to sulfide. This is one of several activities required for the biosynthesis of L-cysteine from sulfate.</text>
</comment>
<evidence type="ECO:0000256" key="5">
    <source>
        <dbReference type="ARBA" id="ARBA00022617"/>
    </source>
</evidence>
<comment type="similarity">
    <text evidence="2 15">Belongs to the nitrite and sulfite reductase 4Fe-4S domain family.</text>
</comment>
<dbReference type="GO" id="GO:0000103">
    <property type="term" value="P:sulfate assimilation"/>
    <property type="evidence" value="ECO:0007669"/>
    <property type="project" value="UniProtKB-UniRule"/>
</dbReference>
<evidence type="ECO:0000256" key="1">
    <source>
        <dbReference type="ARBA" id="ARBA00004774"/>
    </source>
</evidence>
<protein>
    <recommendedName>
        <fullName evidence="15">Sulfite reductase [NADPH] hemoprotein beta-component</fullName>
        <shortName evidence="15">SiR-HP</shortName>
        <shortName evidence="15">SiRHP</shortName>
        <ecNumber evidence="15">1.8.1.2</ecNumber>
    </recommendedName>
</protein>
<dbReference type="InterPro" id="IPR005117">
    <property type="entry name" value="NiRdtase/SiRdtase_haem-b_fer"/>
</dbReference>
<dbReference type="GO" id="GO:0070814">
    <property type="term" value="P:hydrogen sulfide biosynthetic process"/>
    <property type="evidence" value="ECO:0007669"/>
    <property type="project" value="UniProtKB-UniRule"/>
</dbReference>
<feature type="domain" description="Nitrite/Sulfite reductase ferredoxin-like" evidence="17">
    <location>
        <begin position="85"/>
        <end position="147"/>
    </location>
</feature>
<feature type="binding site" evidence="15">
    <location>
        <position position="453"/>
    </location>
    <ligand>
        <name>[4Fe-4S] cluster</name>
        <dbReference type="ChEBI" id="CHEBI:49883"/>
    </ligand>
</feature>
<comment type="caution">
    <text evidence="18">The sequence shown here is derived from an EMBL/GenBank/DDBJ whole genome shotgun (WGS) entry which is preliminary data.</text>
</comment>
<proteinExistence type="inferred from homology"/>
<dbReference type="GO" id="GO:0009337">
    <property type="term" value="C:sulfite reductase complex (NADPH)"/>
    <property type="evidence" value="ECO:0007669"/>
    <property type="project" value="InterPro"/>
</dbReference>
<keyword evidence="7 15" id="KW-0521">NADP</keyword>
<reference evidence="18 19" key="1">
    <citation type="submission" date="2014-09" db="EMBL/GenBank/DDBJ databases">
        <authorList>
            <person name="Regsiter A."/>
        </authorList>
    </citation>
    <scope>NUCLEOTIDE SEQUENCE [LARGE SCALE GENOMIC DNA]</scope>
</reference>
<dbReference type="InterPro" id="IPR036136">
    <property type="entry name" value="Nit/Sulf_reduc_fer-like_dom_sf"/>
</dbReference>
<evidence type="ECO:0000256" key="3">
    <source>
        <dbReference type="ARBA" id="ARBA00022485"/>
    </source>
</evidence>
<dbReference type="PANTHER" id="PTHR11493">
    <property type="entry name" value="SULFITE REDUCTASE [NADPH] SUBUNIT BETA-RELATED"/>
    <property type="match status" value="1"/>
</dbReference>
<feature type="binding site" evidence="15">
    <location>
        <position position="447"/>
    </location>
    <ligand>
        <name>[4Fe-4S] cluster</name>
        <dbReference type="ChEBI" id="CHEBI:49883"/>
    </ligand>
</feature>
<name>A0A0U5FL24_XANCI</name>
<evidence type="ECO:0000313" key="19">
    <source>
        <dbReference type="Proteomes" id="UP000052230"/>
    </source>
</evidence>
<keyword evidence="8 15" id="KW-0560">Oxidoreductase</keyword>
<evidence type="ECO:0000256" key="12">
    <source>
        <dbReference type="ARBA" id="ARBA00052219"/>
    </source>
</evidence>
<feature type="binding site" evidence="15">
    <location>
        <position position="496"/>
    </location>
    <ligand>
        <name>[4Fe-4S] cluster</name>
        <dbReference type="ChEBI" id="CHEBI:49883"/>
    </ligand>
</feature>
<feature type="domain" description="Nitrite/sulphite reductase 4Fe-4S" evidence="16">
    <location>
        <begin position="186"/>
        <end position="338"/>
    </location>
</feature>
<evidence type="ECO:0000256" key="8">
    <source>
        <dbReference type="ARBA" id="ARBA00023002"/>
    </source>
</evidence>
<comment type="pathway">
    <text evidence="1 15">Sulfur metabolism; hydrogen sulfide biosynthesis; hydrogen sulfide from sulfite (NADPH route): step 1/1.</text>
</comment>
<dbReference type="GO" id="GO:0020037">
    <property type="term" value="F:heme binding"/>
    <property type="evidence" value="ECO:0007669"/>
    <property type="project" value="InterPro"/>
</dbReference>
<dbReference type="EC" id="1.8.1.2" evidence="15"/>
<keyword evidence="4 15" id="KW-0028">Amino-acid biosynthesis</keyword>
<evidence type="ECO:0000259" key="16">
    <source>
        <dbReference type="Pfam" id="PF01077"/>
    </source>
</evidence>
<evidence type="ECO:0000256" key="2">
    <source>
        <dbReference type="ARBA" id="ARBA00010429"/>
    </source>
</evidence>
<keyword evidence="3 15" id="KW-0004">4Fe-4S</keyword>
<feature type="binding site" description="axial binding residue" evidence="15">
    <location>
        <position position="496"/>
    </location>
    <ligand>
        <name>siroheme</name>
        <dbReference type="ChEBI" id="CHEBI:60052"/>
    </ligand>
    <ligandPart>
        <name>Fe</name>
        <dbReference type="ChEBI" id="CHEBI:18248"/>
    </ligandPart>
</feature>
<dbReference type="GO" id="GO:0051539">
    <property type="term" value="F:4 iron, 4 sulfur cluster binding"/>
    <property type="evidence" value="ECO:0007669"/>
    <property type="project" value="UniProtKB-KW"/>
</dbReference>
<keyword evidence="19" id="KW-1185">Reference proteome</keyword>
<dbReference type="InterPro" id="IPR045854">
    <property type="entry name" value="NO2/SO3_Rdtase_4Fe4S_sf"/>
</dbReference>
<dbReference type="SUPFAM" id="SSF56014">
    <property type="entry name" value="Nitrite and sulphite reductase 4Fe-4S domain-like"/>
    <property type="match status" value="2"/>
</dbReference>
<evidence type="ECO:0000256" key="9">
    <source>
        <dbReference type="ARBA" id="ARBA00023004"/>
    </source>
</evidence>
<feature type="domain" description="Nitrite/Sulfite reductase ferredoxin-like" evidence="17">
    <location>
        <begin position="362"/>
        <end position="424"/>
    </location>
</feature>
<keyword evidence="9 15" id="KW-0408">Iron</keyword>
<dbReference type="InterPro" id="IPR011786">
    <property type="entry name" value="CysI"/>
</dbReference>
<accession>A0A0U5FL24</accession>
<dbReference type="SUPFAM" id="SSF55124">
    <property type="entry name" value="Nitrite/Sulfite reductase N-terminal domain-like"/>
    <property type="match status" value="2"/>
</dbReference>
<dbReference type="InterPro" id="IPR006066">
    <property type="entry name" value="NO2/SO3_Rdtase_FeS/sirohaem_BS"/>
</dbReference>
<evidence type="ECO:0000256" key="4">
    <source>
        <dbReference type="ARBA" id="ARBA00022605"/>
    </source>
</evidence>
<evidence type="ECO:0000256" key="14">
    <source>
        <dbReference type="ARBA" id="ARBA00062253"/>
    </source>
</evidence>
<keyword evidence="5 15" id="KW-0349">Heme</keyword>
<evidence type="ECO:0000313" key="18">
    <source>
        <dbReference type="EMBL" id="CEG18037.1"/>
    </source>
</evidence>
<dbReference type="HAMAP" id="MF_01540">
    <property type="entry name" value="CysI"/>
    <property type="match status" value="1"/>
</dbReference>
<organism evidence="18 19">
    <name type="scientific">Xanthomonas citri pv. citri</name>
    <dbReference type="NCBI Taxonomy" id="611301"/>
    <lineage>
        <taxon>Bacteria</taxon>
        <taxon>Pseudomonadati</taxon>
        <taxon>Pseudomonadota</taxon>
        <taxon>Gammaproteobacteria</taxon>
        <taxon>Lysobacterales</taxon>
        <taxon>Lysobacteraceae</taxon>
        <taxon>Xanthomonas</taxon>
    </lineage>
</organism>
<dbReference type="PROSITE" id="PS00365">
    <property type="entry name" value="NIR_SIR"/>
    <property type="match status" value="1"/>
</dbReference>
<sequence length="590" mass="64995">MSEFFRPTAPLFTIPHSRFSILMSHSVEDIKSESRRLRGSLEQSLADAVTGALREDDQTLIKYHGSYQQDDRDIRDERRRQKLEPAYQFMIRTRTPGGVITPTQWLALDGIATRYANHSLRITTRQAFQFHGVIKRELKATMQAINATLIDTLAACGDVNRNVQVAANPLLSQAHATLYADAARVSEHLLPNTRAYYEIWLDEERVSGSGSEDEPIYGERYLPRKFKIGFAAPPLNDVDVFANDLGFIAILRDGQLLGYNVSIGGGMGASHGDAETWPRVANVIGFVTREQLLDIATAVVTTQRDFGNRAVRKRARFKYTIDDHGLDTIVAEIARRAGFALQPAQPFAFDHNGDRYGWVEGEDGLWHLTLSLPAGRIADTDTAAHLSGLRAIAQLNVGEFRMTPNQNLVIAGVLASERARVDALVAHYGLDAGNQSATALARGAMACVALPTCGLAMAEAERYLPDFGAALQPLLQQHGLAETPIVLRLSGCPNGCSRPYLAEIALVGKAPGRYNLMLGGDRRGQRLNTLYRENITEPEILAALEPLLARYAAERDHANDEGFGDFLHRAGVIALPPYPTHRRLDLELLA</sequence>
<dbReference type="InterPro" id="IPR006067">
    <property type="entry name" value="NO2/SO3_Rdtase_4Fe4S_dom"/>
</dbReference>
<dbReference type="Pfam" id="PF03460">
    <property type="entry name" value="NIR_SIR_ferr"/>
    <property type="match status" value="2"/>
</dbReference>
<dbReference type="Proteomes" id="UP000052230">
    <property type="component" value="Unassembled WGS sequence"/>
</dbReference>